<evidence type="ECO:0000313" key="2">
    <source>
        <dbReference type="EMBL" id="TMQ70436.1"/>
    </source>
</evidence>
<evidence type="ECO:0000256" key="1">
    <source>
        <dbReference type="SAM" id="Phobius"/>
    </source>
</evidence>
<keyword evidence="1" id="KW-0472">Membrane</keyword>
<feature type="transmembrane region" description="Helical" evidence="1">
    <location>
        <begin position="34"/>
        <end position="54"/>
    </location>
</feature>
<keyword evidence="1" id="KW-0812">Transmembrane</keyword>
<comment type="caution">
    <text evidence="2">The sequence shown here is derived from an EMBL/GenBank/DDBJ whole genome shotgun (WGS) entry which is preliminary data.</text>
</comment>
<gene>
    <name evidence="2" type="ORF">E6K81_12605</name>
</gene>
<feature type="transmembrane region" description="Helical" evidence="1">
    <location>
        <begin position="84"/>
        <end position="104"/>
    </location>
</feature>
<proteinExistence type="predicted"/>
<protein>
    <recommendedName>
        <fullName evidence="4">Mechanosensitive ion channel</fullName>
    </recommendedName>
</protein>
<sequence>MRILFVLQATAWTDLVDRIRELGSGAERGGLSLAAAALVLAAGWAVAALLSRVARALLRALRFNDGVRGLLGAQTASRHEPAGIAAWGIYWIVLVVAGLLALDMLGFDLSTSVATRLSEVVPRIITSGLLFAVGGLVALLFGGVTQRFLESAGAAAPRLRGQVVTLVVTGFAMLIALEQLGFAAQFVMIIAIVGVAAIGLALALAFGLGCRDLVRDFVVEYLRSLDEEGPQRPAR</sequence>
<keyword evidence="1" id="KW-1133">Transmembrane helix</keyword>
<evidence type="ECO:0000313" key="3">
    <source>
        <dbReference type="Proteomes" id="UP000319771"/>
    </source>
</evidence>
<reference evidence="2 3" key="1">
    <citation type="journal article" date="2019" name="Nat. Microbiol.">
        <title>Mediterranean grassland soil C-N compound turnover is dependent on rainfall and depth, and is mediated by genomically divergent microorganisms.</title>
        <authorList>
            <person name="Diamond S."/>
            <person name="Andeer P.F."/>
            <person name="Li Z."/>
            <person name="Crits-Christoph A."/>
            <person name="Burstein D."/>
            <person name="Anantharaman K."/>
            <person name="Lane K.R."/>
            <person name="Thomas B.C."/>
            <person name="Pan C."/>
            <person name="Northen T.R."/>
            <person name="Banfield J.F."/>
        </authorList>
    </citation>
    <scope>NUCLEOTIDE SEQUENCE [LARGE SCALE GENOMIC DNA]</scope>
    <source>
        <strain evidence="2">WS_11</strain>
    </source>
</reference>
<dbReference type="Proteomes" id="UP000319771">
    <property type="component" value="Unassembled WGS sequence"/>
</dbReference>
<dbReference type="AlphaFoldDB" id="A0A538U3F4"/>
<feature type="transmembrane region" description="Helical" evidence="1">
    <location>
        <begin position="186"/>
        <end position="208"/>
    </location>
</feature>
<dbReference type="Gene3D" id="1.10.287.1260">
    <property type="match status" value="1"/>
</dbReference>
<evidence type="ECO:0008006" key="4">
    <source>
        <dbReference type="Google" id="ProtNLM"/>
    </source>
</evidence>
<feature type="transmembrane region" description="Helical" evidence="1">
    <location>
        <begin position="124"/>
        <end position="142"/>
    </location>
</feature>
<name>A0A538U3F4_UNCEI</name>
<organism evidence="2 3">
    <name type="scientific">Eiseniibacteriota bacterium</name>
    <dbReference type="NCBI Taxonomy" id="2212470"/>
    <lineage>
        <taxon>Bacteria</taxon>
        <taxon>Candidatus Eiseniibacteriota</taxon>
    </lineage>
</organism>
<accession>A0A538U3F4</accession>
<feature type="transmembrane region" description="Helical" evidence="1">
    <location>
        <begin position="163"/>
        <end position="180"/>
    </location>
</feature>
<dbReference type="EMBL" id="VBPB01000225">
    <property type="protein sequence ID" value="TMQ70436.1"/>
    <property type="molecule type" value="Genomic_DNA"/>
</dbReference>